<dbReference type="InterPro" id="IPR049224">
    <property type="entry name" value="DUF6821"/>
</dbReference>
<keyword evidence="1" id="KW-0812">Transmembrane</keyword>
<evidence type="ECO:0000259" key="2">
    <source>
        <dbReference type="Pfam" id="PF20705"/>
    </source>
</evidence>
<dbReference type="Gramene" id="PSS36273">
    <property type="protein sequence ID" value="PSS36273"/>
    <property type="gene ID" value="CEY00_Acc00783"/>
</dbReference>
<organism evidence="3 4">
    <name type="scientific">Actinidia chinensis var. chinensis</name>
    <name type="common">Chinese soft-hair kiwi</name>
    <dbReference type="NCBI Taxonomy" id="1590841"/>
    <lineage>
        <taxon>Eukaryota</taxon>
        <taxon>Viridiplantae</taxon>
        <taxon>Streptophyta</taxon>
        <taxon>Embryophyta</taxon>
        <taxon>Tracheophyta</taxon>
        <taxon>Spermatophyta</taxon>
        <taxon>Magnoliopsida</taxon>
        <taxon>eudicotyledons</taxon>
        <taxon>Gunneridae</taxon>
        <taxon>Pentapetalae</taxon>
        <taxon>asterids</taxon>
        <taxon>Ericales</taxon>
        <taxon>Actinidiaceae</taxon>
        <taxon>Actinidia</taxon>
    </lineage>
</organism>
<reference evidence="4" key="2">
    <citation type="journal article" date="2018" name="BMC Genomics">
        <title>A manually annotated Actinidia chinensis var. chinensis (kiwifruit) genome highlights the challenges associated with draft genomes and gene prediction in plants.</title>
        <authorList>
            <person name="Pilkington S.M."/>
            <person name="Crowhurst R."/>
            <person name="Hilario E."/>
            <person name="Nardozza S."/>
            <person name="Fraser L."/>
            <person name="Peng Y."/>
            <person name="Gunaseelan K."/>
            <person name="Simpson R."/>
            <person name="Tahir J."/>
            <person name="Deroles S.C."/>
            <person name="Templeton K."/>
            <person name="Luo Z."/>
            <person name="Davy M."/>
            <person name="Cheng C."/>
            <person name="McNeilage M."/>
            <person name="Scaglione D."/>
            <person name="Liu Y."/>
            <person name="Zhang Q."/>
            <person name="Datson P."/>
            <person name="De Silva N."/>
            <person name="Gardiner S.E."/>
            <person name="Bassett H."/>
            <person name="Chagne D."/>
            <person name="McCallum J."/>
            <person name="Dzierzon H."/>
            <person name="Deng C."/>
            <person name="Wang Y.Y."/>
            <person name="Barron L."/>
            <person name="Manako K."/>
            <person name="Bowen J."/>
            <person name="Foster T.M."/>
            <person name="Erridge Z.A."/>
            <person name="Tiffin H."/>
            <person name="Waite C.N."/>
            <person name="Davies K.M."/>
            <person name="Grierson E.P."/>
            <person name="Laing W.A."/>
            <person name="Kirk R."/>
            <person name="Chen X."/>
            <person name="Wood M."/>
            <person name="Montefiori M."/>
            <person name="Brummell D.A."/>
            <person name="Schwinn K.E."/>
            <person name="Catanach A."/>
            <person name="Fullerton C."/>
            <person name="Li D."/>
            <person name="Meiyalaghan S."/>
            <person name="Nieuwenhuizen N."/>
            <person name="Read N."/>
            <person name="Prakash R."/>
            <person name="Hunter D."/>
            <person name="Zhang H."/>
            <person name="McKenzie M."/>
            <person name="Knabel M."/>
            <person name="Harris A."/>
            <person name="Allan A.C."/>
            <person name="Gleave A."/>
            <person name="Chen A."/>
            <person name="Janssen B.J."/>
            <person name="Plunkett B."/>
            <person name="Ampomah-Dwamena C."/>
            <person name="Voogd C."/>
            <person name="Leif D."/>
            <person name="Lafferty D."/>
            <person name="Souleyre E.J.F."/>
            <person name="Varkonyi-Gasic E."/>
            <person name="Gambi F."/>
            <person name="Hanley J."/>
            <person name="Yao J.L."/>
            <person name="Cheung J."/>
            <person name="David K.M."/>
            <person name="Warren B."/>
            <person name="Marsh K."/>
            <person name="Snowden K.C."/>
            <person name="Lin-Wang K."/>
            <person name="Brian L."/>
            <person name="Martinez-Sanchez M."/>
            <person name="Wang M."/>
            <person name="Ileperuma N."/>
            <person name="Macnee N."/>
            <person name="Campin R."/>
            <person name="McAtee P."/>
            <person name="Drummond R.S.M."/>
            <person name="Espley R.V."/>
            <person name="Ireland H.S."/>
            <person name="Wu R."/>
            <person name="Atkinson R.G."/>
            <person name="Karunairetnam S."/>
            <person name="Bulley S."/>
            <person name="Chunkath S."/>
            <person name="Hanley Z."/>
            <person name="Storey R."/>
            <person name="Thrimawithana A.H."/>
            <person name="Thomson S."/>
            <person name="David C."/>
            <person name="Testolin R."/>
            <person name="Huang H."/>
            <person name="Hellens R.P."/>
            <person name="Schaffer R.J."/>
        </authorList>
    </citation>
    <scope>NUCLEOTIDE SEQUENCE [LARGE SCALE GENOMIC DNA]</scope>
    <source>
        <strain evidence="4">cv. Red5</strain>
    </source>
</reference>
<dbReference type="PANTHER" id="PTHR33646:SF2">
    <property type="entry name" value="F20H23.8 PROTEIN"/>
    <property type="match status" value="1"/>
</dbReference>
<dbReference type="InterPro" id="IPR045883">
    <property type="entry name" value="At4g13530-like"/>
</dbReference>
<dbReference type="EMBL" id="NKQK01000001">
    <property type="protein sequence ID" value="PSS36273.1"/>
    <property type="molecule type" value="Genomic_DNA"/>
</dbReference>
<sequence>MDLDEEWVILPDDGGKQISSRKYGLGGDPNIVFHTDYFMCPSPNSQTIPKNPRGENPIFPVQVKENTGAVWETDQQTVSQVFFNNMKMDSPKSLDSMIGSKMRMERENFNERNRLESDSEEKITWGGENGGLNIWKWGLSGVGAICSFGVAAATICIVIFGNGIHQRNKQQNQPLRIYADENVRI</sequence>
<keyword evidence="3" id="KW-0378">Hydrolase</keyword>
<name>A0A2R6S1Z3_ACTCC</name>
<dbReference type="Proteomes" id="UP000241394">
    <property type="component" value="Chromosome LG1"/>
</dbReference>
<reference evidence="3 4" key="1">
    <citation type="submission" date="2017-07" db="EMBL/GenBank/DDBJ databases">
        <title>An improved, manually edited Actinidia chinensis var. chinensis (kiwifruit) genome highlights the challenges associated with draft genomes and gene prediction in plants.</title>
        <authorList>
            <person name="Pilkington S."/>
            <person name="Crowhurst R."/>
            <person name="Hilario E."/>
            <person name="Nardozza S."/>
            <person name="Fraser L."/>
            <person name="Peng Y."/>
            <person name="Gunaseelan K."/>
            <person name="Simpson R."/>
            <person name="Tahir J."/>
            <person name="Deroles S."/>
            <person name="Templeton K."/>
            <person name="Luo Z."/>
            <person name="Davy M."/>
            <person name="Cheng C."/>
            <person name="Mcneilage M."/>
            <person name="Scaglione D."/>
            <person name="Liu Y."/>
            <person name="Zhang Q."/>
            <person name="Datson P."/>
            <person name="De Silva N."/>
            <person name="Gardiner S."/>
            <person name="Bassett H."/>
            <person name="Chagne D."/>
            <person name="Mccallum J."/>
            <person name="Dzierzon H."/>
            <person name="Deng C."/>
            <person name="Wang Y.-Y."/>
            <person name="Barron N."/>
            <person name="Manako K."/>
            <person name="Bowen J."/>
            <person name="Foster T."/>
            <person name="Erridge Z."/>
            <person name="Tiffin H."/>
            <person name="Waite C."/>
            <person name="Davies K."/>
            <person name="Grierson E."/>
            <person name="Laing W."/>
            <person name="Kirk R."/>
            <person name="Chen X."/>
            <person name="Wood M."/>
            <person name="Montefiori M."/>
            <person name="Brummell D."/>
            <person name="Schwinn K."/>
            <person name="Catanach A."/>
            <person name="Fullerton C."/>
            <person name="Li D."/>
            <person name="Meiyalaghan S."/>
            <person name="Nieuwenhuizen N."/>
            <person name="Read N."/>
            <person name="Prakash R."/>
            <person name="Hunter D."/>
            <person name="Zhang H."/>
            <person name="Mckenzie M."/>
            <person name="Knabel M."/>
            <person name="Harris A."/>
            <person name="Allan A."/>
            <person name="Chen A."/>
            <person name="Janssen B."/>
            <person name="Plunkett B."/>
            <person name="Dwamena C."/>
            <person name="Voogd C."/>
            <person name="Leif D."/>
            <person name="Lafferty D."/>
            <person name="Souleyre E."/>
            <person name="Varkonyi-Gasic E."/>
            <person name="Gambi F."/>
            <person name="Hanley J."/>
            <person name="Yao J.-L."/>
            <person name="Cheung J."/>
            <person name="David K."/>
            <person name="Warren B."/>
            <person name="Marsh K."/>
            <person name="Snowden K."/>
            <person name="Lin-Wang K."/>
            <person name="Brian L."/>
            <person name="Martinez-Sanchez M."/>
            <person name="Wang M."/>
            <person name="Ileperuma N."/>
            <person name="Macnee N."/>
            <person name="Campin R."/>
            <person name="Mcatee P."/>
            <person name="Drummond R."/>
            <person name="Espley R."/>
            <person name="Ireland H."/>
            <person name="Wu R."/>
            <person name="Atkinson R."/>
            <person name="Karunairetnam S."/>
            <person name="Bulley S."/>
            <person name="Chunkath S."/>
            <person name="Hanley Z."/>
            <person name="Storey R."/>
            <person name="Thrimawithana A."/>
            <person name="Thomson S."/>
            <person name="David C."/>
            <person name="Testolin R."/>
        </authorList>
    </citation>
    <scope>NUCLEOTIDE SEQUENCE [LARGE SCALE GENOMIC DNA]</scope>
    <source>
        <strain evidence="4">cv. Red5</strain>
        <tissue evidence="3">Young leaf</tissue>
    </source>
</reference>
<keyword evidence="3" id="KW-0347">Helicase</keyword>
<keyword evidence="1" id="KW-1133">Transmembrane helix</keyword>
<evidence type="ECO:0000256" key="1">
    <source>
        <dbReference type="SAM" id="Phobius"/>
    </source>
</evidence>
<keyword evidence="3" id="KW-0067">ATP-binding</keyword>
<feature type="domain" description="DUF6821" evidence="2">
    <location>
        <begin position="74"/>
        <end position="181"/>
    </location>
</feature>
<dbReference type="OrthoDB" id="766965at2759"/>
<protein>
    <submittedName>
        <fullName evidence="3">Helicase</fullName>
    </submittedName>
</protein>
<feature type="transmembrane region" description="Helical" evidence="1">
    <location>
        <begin position="137"/>
        <end position="160"/>
    </location>
</feature>
<dbReference type="AlphaFoldDB" id="A0A2R6S1Z3"/>
<dbReference type="Pfam" id="PF20705">
    <property type="entry name" value="DUF6821"/>
    <property type="match status" value="1"/>
</dbReference>
<dbReference type="InParanoid" id="A0A2R6S1Z3"/>
<keyword evidence="3" id="KW-0547">Nucleotide-binding</keyword>
<keyword evidence="4" id="KW-1185">Reference proteome</keyword>
<gene>
    <name evidence="3" type="ORF">CEY00_Acc00783</name>
</gene>
<proteinExistence type="predicted"/>
<dbReference type="STRING" id="1590841.A0A2R6S1Z3"/>
<dbReference type="GO" id="GO:0004386">
    <property type="term" value="F:helicase activity"/>
    <property type="evidence" value="ECO:0007669"/>
    <property type="project" value="UniProtKB-KW"/>
</dbReference>
<accession>A0A2R6S1Z3</accession>
<dbReference type="PANTHER" id="PTHR33646">
    <property type="entry name" value="GB|AAF00631.1"/>
    <property type="match status" value="1"/>
</dbReference>
<evidence type="ECO:0000313" key="4">
    <source>
        <dbReference type="Proteomes" id="UP000241394"/>
    </source>
</evidence>
<comment type="caution">
    <text evidence="3">The sequence shown here is derived from an EMBL/GenBank/DDBJ whole genome shotgun (WGS) entry which is preliminary data.</text>
</comment>
<evidence type="ECO:0000313" key="3">
    <source>
        <dbReference type="EMBL" id="PSS36273.1"/>
    </source>
</evidence>
<keyword evidence="1" id="KW-0472">Membrane</keyword>